<keyword evidence="1" id="KW-1133">Transmembrane helix</keyword>
<feature type="transmembrane region" description="Helical" evidence="1">
    <location>
        <begin position="435"/>
        <end position="455"/>
    </location>
</feature>
<feature type="transmembrane region" description="Helical" evidence="1">
    <location>
        <begin position="61"/>
        <end position="82"/>
    </location>
</feature>
<feature type="transmembrane region" description="Helical" evidence="1">
    <location>
        <begin position="113"/>
        <end position="137"/>
    </location>
</feature>
<feature type="transmembrane region" description="Helical" evidence="1">
    <location>
        <begin position="497"/>
        <end position="514"/>
    </location>
</feature>
<feature type="transmembrane region" description="Helical" evidence="1">
    <location>
        <begin position="403"/>
        <end position="423"/>
    </location>
</feature>
<protein>
    <submittedName>
        <fullName evidence="2">ABC transporter permease</fullName>
    </submittedName>
</protein>
<feature type="transmembrane region" description="Helical" evidence="1">
    <location>
        <begin position="364"/>
        <end position="382"/>
    </location>
</feature>
<organism evidence="2 3">
    <name type="scientific">Amycolatopsis samaneae</name>
    <dbReference type="NCBI Taxonomy" id="664691"/>
    <lineage>
        <taxon>Bacteria</taxon>
        <taxon>Bacillati</taxon>
        <taxon>Actinomycetota</taxon>
        <taxon>Actinomycetes</taxon>
        <taxon>Pseudonocardiales</taxon>
        <taxon>Pseudonocardiaceae</taxon>
        <taxon>Amycolatopsis</taxon>
    </lineage>
</organism>
<accession>A0ABW5GSI4</accession>
<feature type="transmembrane region" description="Helical" evidence="1">
    <location>
        <begin position="183"/>
        <end position="203"/>
    </location>
</feature>
<proteinExistence type="predicted"/>
<gene>
    <name evidence="2" type="ORF">ACFSYJ_33005</name>
</gene>
<reference evidence="3" key="1">
    <citation type="journal article" date="2019" name="Int. J. Syst. Evol. Microbiol.">
        <title>The Global Catalogue of Microorganisms (GCM) 10K type strain sequencing project: providing services to taxonomists for standard genome sequencing and annotation.</title>
        <authorList>
            <consortium name="The Broad Institute Genomics Platform"/>
            <consortium name="The Broad Institute Genome Sequencing Center for Infectious Disease"/>
            <person name="Wu L."/>
            <person name="Ma J."/>
        </authorList>
    </citation>
    <scope>NUCLEOTIDE SEQUENCE [LARGE SCALE GENOMIC DNA]</scope>
    <source>
        <strain evidence="3">CGMCC 4.7643</strain>
    </source>
</reference>
<keyword evidence="1" id="KW-0812">Transmembrane</keyword>
<dbReference type="EMBL" id="JBHUKU010000021">
    <property type="protein sequence ID" value="MFD2463472.1"/>
    <property type="molecule type" value="Genomic_DNA"/>
</dbReference>
<evidence type="ECO:0000313" key="2">
    <source>
        <dbReference type="EMBL" id="MFD2463472.1"/>
    </source>
</evidence>
<feature type="transmembrane region" description="Helical" evidence="1">
    <location>
        <begin position="257"/>
        <end position="278"/>
    </location>
</feature>
<comment type="caution">
    <text evidence="2">The sequence shown here is derived from an EMBL/GenBank/DDBJ whole genome shotgun (WGS) entry which is preliminary data.</text>
</comment>
<keyword evidence="1" id="KW-0472">Membrane</keyword>
<name>A0ABW5GSI4_9PSEU</name>
<feature type="transmembrane region" description="Helical" evidence="1">
    <location>
        <begin position="467"/>
        <end position="485"/>
    </location>
</feature>
<feature type="transmembrane region" description="Helical" evidence="1">
    <location>
        <begin position="21"/>
        <end position="41"/>
    </location>
</feature>
<evidence type="ECO:0000256" key="1">
    <source>
        <dbReference type="SAM" id="Phobius"/>
    </source>
</evidence>
<sequence length="521" mass="55625">MNPRILGAIALADFRDRVRRPAFLMVLVAAVALGYFSAPPGDSQWMVFRLGTYRGVYTSEYLGAVTALAAGAWLALGGFYFVKNAVARDETTGVGQILATTPLRSSAYVLGKFLSNLLVLVAMVAVLAVTTLGVQLIRAESTSIDLVALWLPFLVLTVPMLAVSAAAAVVFETIKPLRAGLGNIVWFIVWLAVFGVGKTVAAVDLMGYGAVEPAMQRDILAQHPDPGDTNLSVGLNFSEAPTGRFFAGGIDLSAGMLAGRLAFLAVAVVLVVLTALWFRRFDPSRDSRKGADTAPAAEPEPVAVPAAAAFGRPTTPVEFGSTAVRLFVGETRILIQGVSRWWWLVALAVAVTAALVPLKFLISFVLPAAWILPILIWSRMGTQQYEHDVRLLVGACPARRTRLAAEWLAGLALTFVTGLVPLVRLAVASDWPGVLAWLGGLVFIPSLALAFGLLARSHRLFQIGYLLLWYAVVSQTPVLDFMGAVRVDGHLAGPNPVVFMAIAALLLAAAFTTGETRHARR</sequence>
<feature type="transmembrane region" description="Helical" evidence="1">
    <location>
        <begin position="341"/>
        <end position="358"/>
    </location>
</feature>
<keyword evidence="3" id="KW-1185">Reference proteome</keyword>
<feature type="transmembrane region" description="Helical" evidence="1">
    <location>
        <begin position="149"/>
        <end position="171"/>
    </location>
</feature>
<dbReference type="RefSeq" id="WP_345400294.1">
    <property type="nucleotide sequence ID" value="NZ_BAABHG010000011.1"/>
</dbReference>
<dbReference type="Proteomes" id="UP001597419">
    <property type="component" value="Unassembled WGS sequence"/>
</dbReference>
<evidence type="ECO:0000313" key="3">
    <source>
        <dbReference type="Proteomes" id="UP001597419"/>
    </source>
</evidence>